<organism evidence="1 2">
    <name type="scientific">Lindgomyces ingoldianus</name>
    <dbReference type="NCBI Taxonomy" id="673940"/>
    <lineage>
        <taxon>Eukaryota</taxon>
        <taxon>Fungi</taxon>
        <taxon>Dikarya</taxon>
        <taxon>Ascomycota</taxon>
        <taxon>Pezizomycotina</taxon>
        <taxon>Dothideomycetes</taxon>
        <taxon>Pleosporomycetidae</taxon>
        <taxon>Pleosporales</taxon>
        <taxon>Lindgomycetaceae</taxon>
        <taxon>Lindgomyces</taxon>
    </lineage>
</organism>
<sequence>MGWLKKIRDLPWEKIDPTNKNSEVRKELRKIDEHVFQPTWDFLGAAAVSPIVTAYIEYLEGQAKGKYKPLPQWLKLVLHELGSYDIDLSRVSYAEGINTLQDNNAITFGYNIHFPQAINLDRTSPSRDDVWWILHELEHCVQYRKLGGVGPFLAKYIINTAGSSIGAVSAGSWEKFIIKTHNGMQIEKDASNKADSILETVMAELDQLALGRPTVLARNLGARIDCTNQTIYEGDYLESADGRHQFILQGDGNVVLYGPSHTVMWSSSTDGVGRPPYRIVAQDDRNVVQYDRDNKAIWRTDTREVGHTGCRLLLQDDGNLVLYQPRAEGSGLVAIWNTHTST</sequence>
<dbReference type="Proteomes" id="UP000799755">
    <property type="component" value="Unassembled WGS sequence"/>
</dbReference>
<name>A0ACB6QUM5_9PLEO</name>
<reference evidence="1" key="1">
    <citation type="journal article" date="2020" name="Stud. Mycol.">
        <title>101 Dothideomycetes genomes: a test case for predicting lifestyles and emergence of pathogens.</title>
        <authorList>
            <person name="Haridas S."/>
            <person name="Albert R."/>
            <person name="Binder M."/>
            <person name="Bloem J."/>
            <person name="Labutti K."/>
            <person name="Salamov A."/>
            <person name="Andreopoulos B."/>
            <person name="Baker S."/>
            <person name="Barry K."/>
            <person name="Bills G."/>
            <person name="Bluhm B."/>
            <person name="Cannon C."/>
            <person name="Castanera R."/>
            <person name="Culley D."/>
            <person name="Daum C."/>
            <person name="Ezra D."/>
            <person name="Gonzalez J."/>
            <person name="Henrissat B."/>
            <person name="Kuo A."/>
            <person name="Liang C."/>
            <person name="Lipzen A."/>
            <person name="Lutzoni F."/>
            <person name="Magnuson J."/>
            <person name="Mondo S."/>
            <person name="Nolan M."/>
            <person name="Ohm R."/>
            <person name="Pangilinan J."/>
            <person name="Park H.-J."/>
            <person name="Ramirez L."/>
            <person name="Alfaro M."/>
            <person name="Sun H."/>
            <person name="Tritt A."/>
            <person name="Yoshinaga Y."/>
            <person name="Zwiers L.-H."/>
            <person name="Turgeon B."/>
            <person name="Goodwin S."/>
            <person name="Spatafora J."/>
            <person name="Crous P."/>
            <person name="Grigoriev I."/>
        </authorList>
    </citation>
    <scope>NUCLEOTIDE SEQUENCE</scope>
    <source>
        <strain evidence="1">ATCC 200398</strain>
    </source>
</reference>
<protein>
    <submittedName>
        <fullName evidence="1">Alpha-D-mannose-specific plant lectin</fullName>
    </submittedName>
</protein>
<evidence type="ECO:0000313" key="1">
    <source>
        <dbReference type="EMBL" id="KAF2470713.1"/>
    </source>
</evidence>
<proteinExistence type="predicted"/>
<comment type="caution">
    <text evidence="1">The sequence shown here is derived from an EMBL/GenBank/DDBJ whole genome shotgun (WGS) entry which is preliminary data.</text>
</comment>
<dbReference type="EMBL" id="MU003507">
    <property type="protein sequence ID" value="KAF2470713.1"/>
    <property type="molecule type" value="Genomic_DNA"/>
</dbReference>
<accession>A0ACB6QUM5</accession>
<keyword evidence="2" id="KW-1185">Reference proteome</keyword>
<evidence type="ECO:0000313" key="2">
    <source>
        <dbReference type="Proteomes" id="UP000799755"/>
    </source>
</evidence>
<gene>
    <name evidence="1" type="ORF">BDR25DRAFT_314402</name>
</gene>